<evidence type="ECO:0000313" key="1">
    <source>
        <dbReference type="EMBL" id="SPY32024.1"/>
    </source>
</evidence>
<sequence length="65" mass="7806">MDNNYENAMTVNNILSKMRFEEDILYVKKLNSLSQQKRFELYYNLVKNKGNSITKKSFLDMYKIS</sequence>
<proteinExistence type="predicted"/>
<organism evidence="1 2">
    <name type="scientific">Peptoniphilus harei</name>
    <dbReference type="NCBI Taxonomy" id="54005"/>
    <lineage>
        <taxon>Bacteria</taxon>
        <taxon>Bacillati</taxon>
        <taxon>Bacillota</taxon>
        <taxon>Tissierellia</taxon>
        <taxon>Tissierellales</taxon>
        <taxon>Peptoniphilaceae</taxon>
        <taxon>Peptoniphilus</taxon>
    </lineage>
</organism>
<reference evidence="1 2" key="1">
    <citation type="submission" date="2018-06" db="EMBL/GenBank/DDBJ databases">
        <authorList>
            <consortium name="Pathogen Informatics"/>
            <person name="Doyle S."/>
        </authorList>
    </citation>
    <scope>NUCLEOTIDE SEQUENCE [LARGE SCALE GENOMIC DNA]</scope>
    <source>
        <strain evidence="1 2">NCTC13076</strain>
    </source>
</reference>
<protein>
    <submittedName>
        <fullName evidence="1">Uncharacterized protein</fullName>
    </submittedName>
</protein>
<name>A0A2X1YH51_9FIRM</name>
<dbReference type="EMBL" id="UATM01000007">
    <property type="protein sequence ID" value="SPY32024.1"/>
    <property type="molecule type" value="Genomic_DNA"/>
</dbReference>
<gene>
    <name evidence="1" type="ORF">NCTC13076_00078</name>
</gene>
<evidence type="ECO:0000313" key="2">
    <source>
        <dbReference type="Proteomes" id="UP000250070"/>
    </source>
</evidence>
<dbReference type="AlphaFoldDB" id="A0A2X1YH51"/>
<accession>A0A2X1YH51</accession>
<dbReference type="Proteomes" id="UP000250070">
    <property type="component" value="Unassembled WGS sequence"/>
</dbReference>